<dbReference type="Pfam" id="PF12314">
    <property type="entry name" value="IMCp"/>
    <property type="match status" value="1"/>
</dbReference>
<keyword evidence="2" id="KW-1185">Reference proteome</keyword>
<dbReference type="InterPro" id="IPR022086">
    <property type="entry name" value="IMCp"/>
</dbReference>
<name>A0ABQ7JCI4_9APIC</name>
<accession>A0ABQ7JCI4</accession>
<proteinExistence type="predicted"/>
<sequence>MHRSDRALTTPLSKNSSLCHDLLQCCGDEPANAAATEVSSSFYEHRDHFSEQQGSFYEQRERAAEVSSKVDRKWVPVTAYQPVDTVTRTVEIPVIKTINKVVPKVVVEEKIVEVPKLTPCYVEKFIEVPEVKTVEREVLVPEVHYNTKYIPKVEVQEKIVYKPKYVEKWVDHEVEIPVIREIVRYKEVEATEEVIQYVGEDSSNIDWDIIYKTYCKTENNTYELPTSISQPNRLTATPIQTFHSSSSNHEVLTTVPNTRRIEQPNDQDIFHQSEAIYQNSRKTNHEIHNNRAPCLTPIHYLQPLPPP</sequence>
<dbReference type="EMBL" id="JADAQX010000151">
    <property type="protein sequence ID" value="KAF8821640.1"/>
    <property type="molecule type" value="Genomic_DNA"/>
</dbReference>
<gene>
    <name evidence="1" type="primary">ALV7</name>
    <name evidence="1" type="ORF">IE077_001779</name>
</gene>
<feature type="non-terminal residue" evidence="1">
    <location>
        <position position="307"/>
    </location>
</feature>
<organism evidence="1 2">
    <name type="scientific">Cardiosporidium cionae</name>
    <dbReference type="NCBI Taxonomy" id="476202"/>
    <lineage>
        <taxon>Eukaryota</taxon>
        <taxon>Sar</taxon>
        <taxon>Alveolata</taxon>
        <taxon>Apicomplexa</taxon>
        <taxon>Aconoidasida</taxon>
        <taxon>Nephromycida</taxon>
        <taxon>Cardiosporidium</taxon>
    </lineage>
</organism>
<reference evidence="1 2" key="1">
    <citation type="journal article" date="2020" name="bioRxiv">
        <title>Metabolic contributions of an alphaproteobacterial endosymbiont in the apicomplexan Cardiosporidium cionae.</title>
        <authorList>
            <person name="Hunter E.S."/>
            <person name="Paight C.J."/>
            <person name="Lane C.E."/>
        </authorList>
    </citation>
    <scope>NUCLEOTIDE SEQUENCE [LARGE SCALE GENOMIC DNA]</scope>
    <source>
        <strain evidence="1">ESH_2018</strain>
    </source>
</reference>
<dbReference type="Proteomes" id="UP000823046">
    <property type="component" value="Unassembled WGS sequence"/>
</dbReference>
<evidence type="ECO:0000313" key="2">
    <source>
        <dbReference type="Proteomes" id="UP000823046"/>
    </source>
</evidence>
<protein>
    <submittedName>
        <fullName evidence="1">Alveolin domain containing intermediate filament IMC11</fullName>
    </submittedName>
</protein>
<evidence type="ECO:0000313" key="1">
    <source>
        <dbReference type="EMBL" id="KAF8821640.1"/>
    </source>
</evidence>
<comment type="caution">
    <text evidence="1">The sequence shown here is derived from an EMBL/GenBank/DDBJ whole genome shotgun (WGS) entry which is preliminary data.</text>
</comment>